<name>A0AC60QY36_IXOPE</name>
<reference evidence="1 2" key="1">
    <citation type="journal article" date="2020" name="Cell">
        <title>Large-Scale Comparative Analyses of Tick Genomes Elucidate Their Genetic Diversity and Vector Capacities.</title>
        <authorList>
            <consortium name="Tick Genome and Microbiome Consortium (TIGMIC)"/>
            <person name="Jia N."/>
            <person name="Wang J."/>
            <person name="Shi W."/>
            <person name="Du L."/>
            <person name="Sun Y."/>
            <person name="Zhan W."/>
            <person name="Jiang J.F."/>
            <person name="Wang Q."/>
            <person name="Zhang B."/>
            <person name="Ji P."/>
            <person name="Bell-Sakyi L."/>
            <person name="Cui X.M."/>
            <person name="Yuan T.T."/>
            <person name="Jiang B.G."/>
            <person name="Yang W.F."/>
            <person name="Lam T.T."/>
            <person name="Chang Q.C."/>
            <person name="Ding S.J."/>
            <person name="Wang X.J."/>
            <person name="Zhu J.G."/>
            <person name="Ruan X.D."/>
            <person name="Zhao L."/>
            <person name="Wei J.T."/>
            <person name="Ye R.Z."/>
            <person name="Que T.C."/>
            <person name="Du C.H."/>
            <person name="Zhou Y.H."/>
            <person name="Cheng J.X."/>
            <person name="Dai P.F."/>
            <person name="Guo W.B."/>
            <person name="Han X.H."/>
            <person name="Huang E.J."/>
            <person name="Li L.F."/>
            <person name="Wei W."/>
            <person name="Gao Y.C."/>
            <person name="Liu J.Z."/>
            <person name="Shao H.Z."/>
            <person name="Wang X."/>
            <person name="Wang C.C."/>
            <person name="Yang T.C."/>
            <person name="Huo Q.B."/>
            <person name="Li W."/>
            <person name="Chen H.Y."/>
            <person name="Chen S.E."/>
            <person name="Zhou L.G."/>
            <person name="Ni X.B."/>
            <person name="Tian J.H."/>
            <person name="Sheng Y."/>
            <person name="Liu T."/>
            <person name="Pan Y.S."/>
            <person name="Xia L.Y."/>
            <person name="Li J."/>
            <person name="Zhao F."/>
            <person name="Cao W.C."/>
        </authorList>
    </citation>
    <scope>NUCLEOTIDE SEQUENCE [LARGE SCALE GENOMIC DNA]</scope>
    <source>
        <strain evidence="1">Iper-2018</strain>
    </source>
</reference>
<evidence type="ECO:0000313" key="2">
    <source>
        <dbReference type="Proteomes" id="UP000805193"/>
    </source>
</evidence>
<comment type="caution">
    <text evidence="1">The sequence shown here is derived from an EMBL/GenBank/DDBJ whole genome shotgun (WGS) entry which is preliminary data.</text>
</comment>
<proteinExistence type="predicted"/>
<protein>
    <submittedName>
        <fullName evidence="1">Uncharacterized protein</fullName>
    </submittedName>
</protein>
<sequence length="565" mass="62020">MDESSLQGVIESFKYLRFKEAGRLLDVQEAPSDALHHLVWKHNTLVCRAEQEQERDWLRVAQYRDHASLRSLCSVLRAVSGYISTGASPDVRRCLAEVRCQALDPFVTYFQALVCFESTADAGADIWKALQQLPASSSNSVRSALLNLVGCHLAKKGKWHSSVEHFLASLEQDPCNLLALWNMAQCYDCLGMHDAQFQALVLLFEEALQTRVSGRSTVLDGPDGRRCFLSEVAPAPSLSLAYHSACRLMSLERYEKAADCYDRLLKLWEDCTVAKEIHAFDDRLPVPDCRDVQLERVHCLLNCGRFEDCVQLCGQLLGAASVEETSTDCPSAFPDDGDGVVFGRLSSTEPSSSASHAVKLQLRTIAFHFYRGSSLASLERYEDALEDIRCALRMTHALKQCQCGRSRPVASGRDASTGESAETPAKRPKLDGNADNVVEGEVGVVDPNSTAASNSGPSDACDVCHLKSKLLVNLGVIRVRQDLLRDAYNHLQAAIVTWPGNIDAAYNLSVLLIATGKLEAARIVWQQFKEGARRNGAELNGALVHSSSVGAAQEQYLDEKLASNS</sequence>
<organism evidence="1 2">
    <name type="scientific">Ixodes persulcatus</name>
    <name type="common">Taiga tick</name>
    <dbReference type="NCBI Taxonomy" id="34615"/>
    <lineage>
        <taxon>Eukaryota</taxon>
        <taxon>Metazoa</taxon>
        <taxon>Ecdysozoa</taxon>
        <taxon>Arthropoda</taxon>
        <taxon>Chelicerata</taxon>
        <taxon>Arachnida</taxon>
        <taxon>Acari</taxon>
        <taxon>Parasitiformes</taxon>
        <taxon>Ixodida</taxon>
        <taxon>Ixodoidea</taxon>
        <taxon>Ixodidae</taxon>
        <taxon>Ixodinae</taxon>
        <taxon>Ixodes</taxon>
    </lineage>
</organism>
<dbReference type="Proteomes" id="UP000805193">
    <property type="component" value="Unassembled WGS sequence"/>
</dbReference>
<accession>A0AC60QY36</accession>
<dbReference type="EMBL" id="JABSTQ010003011">
    <property type="protein sequence ID" value="KAG0443706.1"/>
    <property type="molecule type" value="Genomic_DNA"/>
</dbReference>
<evidence type="ECO:0000313" key="1">
    <source>
        <dbReference type="EMBL" id="KAG0443706.1"/>
    </source>
</evidence>
<keyword evidence="2" id="KW-1185">Reference proteome</keyword>
<gene>
    <name evidence="1" type="ORF">HPB47_014618</name>
</gene>